<keyword evidence="3" id="KW-1185">Reference proteome</keyword>
<keyword evidence="1" id="KW-0812">Transmembrane</keyword>
<dbReference type="Proteomes" id="UP000823775">
    <property type="component" value="Unassembled WGS sequence"/>
</dbReference>
<accession>A0ABS8T7I9</accession>
<organism evidence="2 3">
    <name type="scientific">Datura stramonium</name>
    <name type="common">Jimsonweed</name>
    <name type="synonym">Common thornapple</name>
    <dbReference type="NCBI Taxonomy" id="4076"/>
    <lineage>
        <taxon>Eukaryota</taxon>
        <taxon>Viridiplantae</taxon>
        <taxon>Streptophyta</taxon>
        <taxon>Embryophyta</taxon>
        <taxon>Tracheophyta</taxon>
        <taxon>Spermatophyta</taxon>
        <taxon>Magnoliopsida</taxon>
        <taxon>eudicotyledons</taxon>
        <taxon>Gunneridae</taxon>
        <taxon>Pentapetalae</taxon>
        <taxon>asterids</taxon>
        <taxon>lamiids</taxon>
        <taxon>Solanales</taxon>
        <taxon>Solanaceae</taxon>
        <taxon>Solanoideae</taxon>
        <taxon>Datureae</taxon>
        <taxon>Datura</taxon>
    </lineage>
</organism>
<proteinExistence type="predicted"/>
<sequence>MSTKPNHTDASRRWSAQSPEMEGWALGLRVGFGLGLGFEVGLDLKIWSRVLRLQRPLMFGVGSWDLVAGILSANLSLAWFGPWS</sequence>
<feature type="transmembrane region" description="Helical" evidence="1">
    <location>
        <begin position="56"/>
        <end position="80"/>
    </location>
</feature>
<keyword evidence="1" id="KW-0472">Membrane</keyword>
<reference evidence="2 3" key="1">
    <citation type="journal article" date="2021" name="BMC Genomics">
        <title>Datura genome reveals duplications of psychoactive alkaloid biosynthetic genes and high mutation rate following tissue culture.</title>
        <authorList>
            <person name="Rajewski A."/>
            <person name="Carter-House D."/>
            <person name="Stajich J."/>
            <person name="Litt A."/>
        </authorList>
    </citation>
    <scope>NUCLEOTIDE SEQUENCE [LARGE SCALE GENOMIC DNA]</scope>
    <source>
        <strain evidence="2">AR-01</strain>
    </source>
</reference>
<comment type="caution">
    <text evidence="2">The sequence shown here is derived from an EMBL/GenBank/DDBJ whole genome shotgun (WGS) entry which is preliminary data.</text>
</comment>
<protein>
    <submittedName>
        <fullName evidence="2">Uncharacterized protein</fullName>
    </submittedName>
</protein>
<dbReference type="EMBL" id="JACEIK010001224">
    <property type="protein sequence ID" value="MCD7467377.1"/>
    <property type="molecule type" value="Genomic_DNA"/>
</dbReference>
<evidence type="ECO:0000256" key="1">
    <source>
        <dbReference type="SAM" id="Phobius"/>
    </source>
</evidence>
<evidence type="ECO:0000313" key="3">
    <source>
        <dbReference type="Proteomes" id="UP000823775"/>
    </source>
</evidence>
<name>A0ABS8T7I9_DATST</name>
<evidence type="ECO:0000313" key="2">
    <source>
        <dbReference type="EMBL" id="MCD7467377.1"/>
    </source>
</evidence>
<gene>
    <name evidence="2" type="ORF">HAX54_004788</name>
</gene>
<keyword evidence="1" id="KW-1133">Transmembrane helix</keyword>